<dbReference type="Pfam" id="PF08241">
    <property type="entry name" value="Methyltransf_11"/>
    <property type="match status" value="1"/>
</dbReference>
<comment type="similarity">
    <text evidence="1">Belongs to the methyltransferase superfamily.</text>
</comment>
<reference evidence="5" key="1">
    <citation type="submission" date="2020-11" db="EMBL/GenBank/DDBJ databases">
        <title>Chlorella ohadii genome sequencing and assembly.</title>
        <authorList>
            <person name="Murik O."/>
            <person name="Treves H."/>
            <person name="Kedem I."/>
            <person name="Shotland Y."/>
            <person name="Kaplan A."/>
        </authorList>
    </citation>
    <scope>NUCLEOTIDE SEQUENCE</scope>
    <source>
        <strain evidence="5">1</strain>
    </source>
</reference>
<organism evidence="5 6">
    <name type="scientific">Chlorella ohadii</name>
    <dbReference type="NCBI Taxonomy" id="2649997"/>
    <lineage>
        <taxon>Eukaryota</taxon>
        <taxon>Viridiplantae</taxon>
        <taxon>Chlorophyta</taxon>
        <taxon>core chlorophytes</taxon>
        <taxon>Trebouxiophyceae</taxon>
        <taxon>Chlorellales</taxon>
        <taxon>Chlorellaceae</taxon>
        <taxon>Chlorella clade</taxon>
        <taxon>Chlorella</taxon>
    </lineage>
</organism>
<feature type="domain" description="Methyltransferase type 11" evidence="4">
    <location>
        <begin position="195"/>
        <end position="284"/>
    </location>
</feature>
<sequence>MNSSVRLGRAPHIRWLLLDMAWYRPRYGDGARCTSGTYNKMLCERCQQENLNLNSCTPPAWHGVAPACSGECNVGDRVVWRATSKSGVPADQAWDGAGGMVDLGASGHRCSATQTRRFPLPCGTCSDPGGFGASCWGGWKVRCSKCELKSLLGSEPGGGLNGTTPYVTSCTAPKNGMVWNGTPVAAFSGVKTYAACCQGKARKEVAVSLAATFQHVVAQDSSASQIAAAQPRPNIRYEQAPAEASGLADGSVDLITAAQCMHWFDAPRFYAECRRALKPTGALAVFSYIPLQIHFPGNKAASEVLQKCLLDSNPFFDQRRQRFVLQLFKGQEPTADDFRVVETAVVEMQRERSVEQIVGWCQSMSGWAAYEAAHSGAADRLAADLQAVLGVDACTPVPMVWPLTMLLAKQPRPLR</sequence>
<dbReference type="AlphaFoldDB" id="A0AAD5DQC5"/>
<keyword evidence="6" id="KW-1185">Reference proteome</keyword>
<dbReference type="PANTHER" id="PTHR44942:SF4">
    <property type="entry name" value="METHYLTRANSFERASE TYPE 11 DOMAIN-CONTAINING PROTEIN"/>
    <property type="match status" value="1"/>
</dbReference>
<comment type="caution">
    <text evidence="5">The sequence shown here is derived from an EMBL/GenBank/DDBJ whole genome shotgun (WGS) entry which is preliminary data.</text>
</comment>
<name>A0AAD5DQC5_9CHLO</name>
<accession>A0AAD5DQC5</accession>
<keyword evidence="2" id="KW-0489">Methyltransferase</keyword>
<evidence type="ECO:0000256" key="2">
    <source>
        <dbReference type="ARBA" id="ARBA00022603"/>
    </source>
</evidence>
<evidence type="ECO:0000313" key="6">
    <source>
        <dbReference type="Proteomes" id="UP001205105"/>
    </source>
</evidence>
<proteinExistence type="inferred from homology"/>
<protein>
    <recommendedName>
        <fullName evidence="4">Methyltransferase type 11 domain-containing protein</fullName>
    </recommendedName>
</protein>
<dbReference type="GO" id="GO:0008757">
    <property type="term" value="F:S-adenosylmethionine-dependent methyltransferase activity"/>
    <property type="evidence" value="ECO:0007669"/>
    <property type="project" value="InterPro"/>
</dbReference>
<dbReference type="InterPro" id="IPR013216">
    <property type="entry name" value="Methyltransf_11"/>
</dbReference>
<keyword evidence="3" id="KW-0808">Transferase</keyword>
<dbReference type="PANTHER" id="PTHR44942">
    <property type="entry name" value="METHYLTRANSF_11 DOMAIN-CONTAINING PROTEIN"/>
    <property type="match status" value="1"/>
</dbReference>
<dbReference type="Gene3D" id="3.40.50.150">
    <property type="entry name" value="Vaccinia Virus protein VP39"/>
    <property type="match status" value="1"/>
</dbReference>
<dbReference type="InterPro" id="IPR051052">
    <property type="entry name" value="Diverse_substrate_MTase"/>
</dbReference>
<evidence type="ECO:0000313" key="5">
    <source>
        <dbReference type="EMBL" id="KAI7840060.1"/>
    </source>
</evidence>
<dbReference type="SUPFAM" id="SSF53335">
    <property type="entry name" value="S-adenosyl-L-methionine-dependent methyltransferases"/>
    <property type="match status" value="1"/>
</dbReference>
<dbReference type="Proteomes" id="UP001205105">
    <property type="component" value="Unassembled WGS sequence"/>
</dbReference>
<dbReference type="EMBL" id="JADXDR010000085">
    <property type="protein sequence ID" value="KAI7840060.1"/>
    <property type="molecule type" value="Genomic_DNA"/>
</dbReference>
<evidence type="ECO:0000256" key="1">
    <source>
        <dbReference type="ARBA" id="ARBA00008361"/>
    </source>
</evidence>
<gene>
    <name evidence="5" type="ORF">COHA_006191</name>
</gene>
<evidence type="ECO:0000256" key="3">
    <source>
        <dbReference type="ARBA" id="ARBA00022679"/>
    </source>
</evidence>
<dbReference type="GO" id="GO:0032259">
    <property type="term" value="P:methylation"/>
    <property type="evidence" value="ECO:0007669"/>
    <property type="project" value="UniProtKB-KW"/>
</dbReference>
<evidence type="ECO:0000259" key="4">
    <source>
        <dbReference type="Pfam" id="PF08241"/>
    </source>
</evidence>
<dbReference type="CDD" id="cd02440">
    <property type="entry name" value="AdoMet_MTases"/>
    <property type="match status" value="1"/>
</dbReference>
<dbReference type="InterPro" id="IPR029063">
    <property type="entry name" value="SAM-dependent_MTases_sf"/>
</dbReference>